<dbReference type="Pfam" id="PF03456">
    <property type="entry name" value="uDENN"/>
    <property type="match status" value="1"/>
</dbReference>
<dbReference type="FunFam" id="3.40.50.11500:FF:000001">
    <property type="entry name" value="Putative DENN domain-containing protein 1A"/>
    <property type="match status" value="1"/>
</dbReference>
<dbReference type="Pfam" id="PF02141">
    <property type="entry name" value="DENN"/>
    <property type="match status" value="1"/>
</dbReference>
<dbReference type="SMART" id="SM00801">
    <property type="entry name" value="dDENN"/>
    <property type="match status" value="1"/>
</dbReference>
<dbReference type="GO" id="GO:0005085">
    <property type="term" value="F:guanyl-nucleotide exchange factor activity"/>
    <property type="evidence" value="ECO:0007669"/>
    <property type="project" value="UniProtKB-KW"/>
</dbReference>
<keyword evidence="3" id="KW-0968">Cytoplasmic vesicle</keyword>
<dbReference type="GO" id="GO:1901981">
    <property type="term" value="F:phosphatidylinositol phosphate binding"/>
    <property type="evidence" value="ECO:0007669"/>
    <property type="project" value="TreeGrafter"/>
</dbReference>
<dbReference type="KEGG" id="lcf:108885460"/>
<dbReference type="PANTHER" id="PTHR13196">
    <property type="entry name" value="DENN DOMAIN-CONTAINING"/>
    <property type="match status" value="1"/>
</dbReference>
<evidence type="ECO:0000256" key="4">
    <source>
        <dbReference type="SAM" id="MobiDB-lite"/>
    </source>
</evidence>
<feature type="compositionally biased region" description="Basic and acidic residues" evidence="4">
    <location>
        <begin position="910"/>
        <end position="924"/>
    </location>
</feature>
<feature type="region of interest" description="Disordered" evidence="4">
    <location>
        <begin position="641"/>
        <end position="940"/>
    </location>
</feature>
<keyword evidence="2" id="KW-0344">Guanine-nucleotide releasing factor</keyword>
<dbReference type="Pfam" id="PF03455">
    <property type="entry name" value="dDENN"/>
    <property type="match status" value="1"/>
</dbReference>
<dbReference type="Gene3D" id="6.10.140.1000">
    <property type="match status" value="1"/>
</dbReference>
<dbReference type="InterPro" id="IPR005112">
    <property type="entry name" value="dDENN_dom"/>
</dbReference>
<dbReference type="InterPro" id="IPR005113">
    <property type="entry name" value="uDENN_dom"/>
</dbReference>
<feature type="compositionally biased region" description="Low complexity" evidence="4">
    <location>
        <begin position="867"/>
        <end position="877"/>
    </location>
</feature>
<dbReference type="InterPro" id="IPR001194">
    <property type="entry name" value="cDENN_dom"/>
</dbReference>
<dbReference type="InterPro" id="IPR040032">
    <property type="entry name" value="DENND1A/B/C"/>
</dbReference>
<dbReference type="GO" id="GO:0005829">
    <property type="term" value="C:cytosol"/>
    <property type="evidence" value="ECO:0007669"/>
    <property type="project" value="TreeGrafter"/>
</dbReference>
<proteinExistence type="predicted"/>
<evidence type="ECO:0000313" key="6">
    <source>
        <dbReference type="Proteomes" id="UP000694890"/>
    </source>
</evidence>
<dbReference type="SMART" id="SM00799">
    <property type="entry name" value="DENN"/>
    <property type="match status" value="1"/>
</dbReference>
<reference evidence="7" key="1">
    <citation type="submission" date="2025-08" db="UniProtKB">
        <authorList>
            <consortium name="RefSeq"/>
        </authorList>
    </citation>
    <scope>IDENTIFICATION</scope>
    <source>
        <tissue evidence="7">Brain</tissue>
    </source>
</reference>
<evidence type="ECO:0000256" key="3">
    <source>
        <dbReference type="ARBA" id="ARBA00023329"/>
    </source>
</evidence>
<feature type="compositionally biased region" description="Basic and acidic residues" evidence="4">
    <location>
        <begin position="670"/>
        <end position="689"/>
    </location>
</feature>
<evidence type="ECO:0000256" key="1">
    <source>
        <dbReference type="ARBA" id="ARBA00004132"/>
    </source>
</evidence>
<dbReference type="FunFam" id="3.30.450.200:FF:000003">
    <property type="entry name" value="DENN domain containing 1A"/>
    <property type="match status" value="1"/>
</dbReference>
<feature type="region of interest" description="Disordered" evidence="4">
    <location>
        <begin position="498"/>
        <end position="525"/>
    </location>
</feature>
<evidence type="ECO:0000256" key="2">
    <source>
        <dbReference type="ARBA" id="ARBA00022658"/>
    </source>
</evidence>
<dbReference type="GO" id="GO:0006897">
    <property type="term" value="P:endocytosis"/>
    <property type="evidence" value="ECO:0007669"/>
    <property type="project" value="TreeGrafter"/>
</dbReference>
<name>A0AAJ8B6N7_LATCA</name>
<sequence length="940" mass="106192">MGSRLKQNPERTFYWFFEATCPVARDKDPGVLFQFPEDFSDEEASQTLPRFCFPYDIQRVRDGVAVQHFTFVLTDLEGCQRFGFCRLTNSTQTCLCILSYLPWFEVFYKLLNNLADYLTKGQTKEMKVLLTALYKQPIPLAAGSVTLQMGEQLLVSTEVSHPVGHPEGQEGVPYFIAPDPRSLPSIPENRNLTELIVAVDVGNLLQLYASMLFERRILIFASKLSTLTSCVHALSAVLYPMYWQHIFIPVLPPHLLDYCCAPMPYLIGVHTSLSERVRSRGLEEVVILNVDTNTLETPFDDLKRIPSDVMSGLKVCLKRQAVSPGSGVSRAFLKAQALLFGGYRDALQGHMEGEICFSEELFLDHKSHSMRQFLQSAIHLQFFKQFIDSRLDVMNKGKEPDDLFEDEILNCETTAGKGKSYQQLVGNLKKGGGALILNMKSKANMRAKGLAKSGLKNLLMHKAQNEEHTLQRGGSVSHRRAQSDCLQNRLPITQHFGMSRPRRPVQKHKTPKDQDNMKDTEDTWDGDREIEKPRECTCLGLRSSLTLSSRKDEEEGEDTLLCDPEEMDLLGEIFDTLSSRSSYDRGQLYGTRSLDLFGPDSHDYITKRGIANPSQESLFLSISGSGSLHSWNLETTDELSDLTENSDWPGPDTSVPEEEESESGLLAACEIRDQEREQREYGGKQEEVKVAINGNQGEEIDDRNNFKEVKFKEERKKEDQEERVSLGDDSKTEISEQREDEGLKEKGEDDRNQPEEIAEGHKMERETDKMQEGAAREEEKQEDKLEKDKEATGSSNKLIKLNLQDPDTVEQTASPETTAPPAPQSLAADPQPPAGQEKTSEEAVKKEEREIRQTPTPPKVLSAVTRFQSQASSQSFQVKSRIKGSVEPGRPYNMLWNREHTQTHPPCDPKTSEENNRSEAHEGEDPPLIKVSELKKRFEA</sequence>
<dbReference type="Proteomes" id="UP000694890">
    <property type="component" value="Linkage group LG5"/>
</dbReference>
<feature type="domain" description="UDENN" evidence="5">
    <location>
        <begin position="13"/>
        <end position="397"/>
    </location>
</feature>
<dbReference type="CTD" id="79958"/>
<organism evidence="6 7">
    <name type="scientific">Lates calcarifer</name>
    <name type="common">Barramundi</name>
    <name type="synonym">Holocentrus calcarifer</name>
    <dbReference type="NCBI Taxonomy" id="8187"/>
    <lineage>
        <taxon>Eukaryota</taxon>
        <taxon>Metazoa</taxon>
        <taxon>Chordata</taxon>
        <taxon>Craniata</taxon>
        <taxon>Vertebrata</taxon>
        <taxon>Euteleostomi</taxon>
        <taxon>Actinopterygii</taxon>
        <taxon>Neopterygii</taxon>
        <taxon>Teleostei</taxon>
        <taxon>Neoteleostei</taxon>
        <taxon>Acanthomorphata</taxon>
        <taxon>Carangaria</taxon>
        <taxon>Carangaria incertae sedis</taxon>
        <taxon>Centropomidae</taxon>
        <taxon>Lates</taxon>
    </lineage>
</organism>
<evidence type="ECO:0000313" key="7">
    <source>
        <dbReference type="RefSeq" id="XP_050926243.1"/>
    </source>
</evidence>
<dbReference type="SMART" id="SM00800">
    <property type="entry name" value="uDENN"/>
    <property type="match status" value="1"/>
</dbReference>
<evidence type="ECO:0000259" key="5">
    <source>
        <dbReference type="PROSITE" id="PS50211"/>
    </source>
</evidence>
<dbReference type="AlphaFoldDB" id="A0AAJ8B6N7"/>
<dbReference type="InterPro" id="IPR037516">
    <property type="entry name" value="Tripartite_DENN"/>
</dbReference>
<protein>
    <submittedName>
        <fullName evidence="7">LOW QUALITY PROTEIN: DENN domain-containing protein 1B</fullName>
    </submittedName>
</protein>
<dbReference type="RefSeq" id="XP_050926243.1">
    <property type="nucleotide sequence ID" value="XM_051070286.1"/>
</dbReference>
<dbReference type="GeneID" id="108885460"/>
<dbReference type="Gene3D" id="3.30.450.200">
    <property type="match status" value="1"/>
</dbReference>
<dbReference type="GO" id="GO:0030136">
    <property type="term" value="C:clathrin-coated vesicle"/>
    <property type="evidence" value="ECO:0007669"/>
    <property type="project" value="UniProtKB-SubCell"/>
</dbReference>
<dbReference type="GO" id="GO:0032456">
    <property type="term" value="P:endocytic recycling"/>
    <property type="evidence" value="ECO:0007669"/>
    <property type="project" value="TreeGrafter"/>
</dbReference>
<dbReference type="InterPro" id="IPR043153">
    <property type="entry name" value="DENN_C"/>
</dbReference>
<feature type="compositionally biased region" description="Basic and acidic residues" evidence="4">
    <location>
        <begin position="838"/>
        <end position="852"/>
    </location>
</feature>
<feature type="compositionally biased region" description="Basic and acidic residues" evidence="4">
    <location>
        <begin position="511"/>
        <end position="525"/>
    </location>
</feature>
<comment type="subcellular location">
    <subcellularLocation>
        <location evidence="1">Cytoplasmic vesicle</location>
        <location evidence="1">Clathrin-coated vesicle</location>
    </subcellularLocation>
</comment>
<gene>
    <name evidence="7" type="primary">dennd1c</name>
</gene>
<accession>A0AAJ8B6N7</accession>
<feature type="compositionally biased region" description="Basic residues" evidence="4">
    <location>
        <begin position="500"/>
        <end position="510"/>
    </location>
</feature>
<dbReference type="PANTHER" id="PTHR13196:SF25">
    <property type="entry name" value="DENN DOMAIN-CONTAINING PROTEIN 1C"/>
    <property type="match status" value="1"/>
</dbReference>
<dbReference type="Gene3D" id="3.40.50.11500">
    <property type="match status" value="1"/>
</dbReference>
<feature type="compositionally biased region" description="Basic and acidic residues" evidence="4">
    <location>
        <begin position="702"/>
        <end position="791"/>
    </location>
</feature>
<dbReference type="PROSITE" id="PS50211">
    <property type="entry name" value="DENN"/>
    <property type="match status" value="1"/>
</dbReference>